<protein>
    <submittedName>
        <fullName evidence="1">Stage II sporulation protein P</fullName>
    </submittedName>
</protein>
<gene>
    <name evidence="1" type="ORF">JCM9140_3744</name>
</gene>
<name>W4Q692_9BACI</name>
<dbReference type="Proteomes" id="UP000018890">
    <property type="component" value="Unassembled WGS sequence"/>
</dbReference>
<organism evidence="1 2">
    <name type="scientific">Halalkalibacter wakoensis JCM 9140</name>
    <dbReference type="NCBI Taxonomy" id="1236970"/>
    <lineage>
        <taxon>Bacteria</taxon>
        <taxon>Bacillati</taxon>
        <taxon>Bacillota</taxon>
        <taxon>Bacilli</taxon>
        <taxon>Bacillales</taxon>
        <taxon>Bacillaceae</taxon>
        <taxon>Halalkalibacter</taxon>
    </lineage>
</organism>
<dbReference type="SUPFAM" id="SSF53187">
    <property type="entry name" value="Zn-dependent exopeptidases"/>
    <property type="match status" value="1"/>
</dbReference>
<proteinExistence type="predicted"/>
<dbReference type="STRING" id="1236970.JCM9140_3744"/>
<evidence type="ECO:0000313" key="2">
    <source>
        <dbReference type="Proteomes" id="UP000018890"/>
    </source>
</evidence>
<keyword evidence="2" id="KW-1185">Reference proteome</keyword>
<dbReference type="EMBL" id="BAUT01000056">
    <property type="protein sequence ID" value="GAE27591.1"/>
    <property type="molecule type" value="Genomic_DNA"/>
</dbReference>
<dbReference type="Pfam" id="PF07454">
    <property type="entry name" value="SpoIIP"/>
    <property type="match status" value="1"/>
</dbReference>
<dbReference type="NCBIfam" id="TIGR02867">
    <property type="entry name" value="spore_II_P"/>
    <property type="match status" value="1"/>
</dbReference>
<evidence type="ECO:0000313" key="1">
    <source>
        <dbReference type="EMBL" id="GAE27591.1"/>
    </source>
</evidence>
<dbReference type="InterPro" id="IPR010897">
    <property type="entry name" value="Spore_II_P"/>
</dbReference>
<dbReference type="AlphaFoldDB" id="W4Q692"/>
<accession>W4Q692</accession>
<reference evidence="1" key="1">
    <citation type="journal article" date="2014" name="Genome Announc.">
        <title>Draft Genome Sequences of Three Alkaliphilic Bacillus Strains, Bacillus wakoensis JCM 9140T, Bacillus akibai JCM 9157T, and Bacillus hemicellulosilyticus JCM 9152T.</title>
        <authorList>
            <person name="Yuki M."/>
            <person name="Oshima K."/>
            <person name="Suda W."/>
            <person name="Oshida Y."/>
            <person name="Kitamura K."/>
            <person name="Iida T."/>
            <person name="Hattori M."/>
            <person name="Ohkuma M."/>
        </authorList>
    </citation>
    <scope>NUCLEOTIDE SEQUENCE [LARGE SCALE GENOMIC DNA]</scope>
    <source>
        <strain evidence="1">JCM 9140</strain>
    </source>
</reference>
<sequence>MAFDDELNITKVGKHLSEQLEGYNIKNMHDTTDVMEILEKQKLEFQQAYEISGENIQQALGTHNSLRMFFDIHRDTKPRIVTTTTINNQEVAKLLFTVSTNHDNYAENLRFAMLLHERLEEKFPGVSRGVEERDSYFDSTYNQDLFGQSVLIEVGGIENSMEEANRTVEFLAEAIHDILSEPNR</sequence>
<comment type="caution">
    <text evidence="1">The sequence shown here is derived from an EMBL/GenBank/DDBJ whole genome shotgun (WGS) entry which is preliminary data.</text>
</comment>